<dbReference type="Proteomes" id="UP000031843">
    <property type="component" value="Chromosome main"/>
</dbReference>
<protein>
    <submittedName>
        <fullName evidence="2">Uncharacterized protein</fullName>
    </submittedName>
</protein>
<gene>
    <name evidence="2" type="ORF">RR42_m0597</name>
</gene>
<dbReference type="EMBL" id="CP010536">
    <property type="protein sequence ID" value="AJG18010.1"/>
    <property type="molecule type" value="Genomic_DNA"/>
</dbReference>
<accession>A0A0C4Y4Y4</accession>
<name>A0A0C4Y4Y4_9BURK</name>
<feature type="chain" id="PRO_5002173390" evidence="1">
    <location>
        <begin position="28"/>
        <end position="76"/>
    </location>
</feature>
<dbReference type="AlphaFoldDB" id="A0A0C4Y4Y4"/>
<sequence length="76" mass="8041">MRITTARLFFAAAIAGTALLSLNSAFAADARGTHAGDNYGYVHRSADAYTDGARKVDALSDGARTVKHDYPFGFSV</sequence>
<keyword evidence="3" id="KW-1185">Reference proteome</keyword>
<evidence type="ECO:0000256" key="1">
    <source>
        <dbReference type="SAM" id="SignalP"/>
    </source>
</evidence>
<keyword evidence="1" id="KW-0732">Signal</keyword>
<dbReference type="RefSeq" id="WP_043343805.1">
    <property type="nucleotide sequence ID" value="NZ_CP010536.1"/>
</dbReference>
<feature type="signal peptide" evidence="1">
    <location>
        <begin position="1"/>
        <end position="27"/>
    </location>
</feature>
<organism evidence="2 3">
    <name type="scientific">Cupriavidus basilensis</name>
    <dbReference type="NCBI Taxonomy" id="68895"/>
    <lineage>
        <taxon>Bacteria</taxon>
        <taxon>Pseudomonadati</taxon>
        <taxon>Pseudomonadota</taxon>
        <taxon>Betaproteobacteria</taxon>
        <taxon>Burkholderiales</taxon>
        <taxon>Burkholderiaceae</taxon>
        <taxon>Cupriavidus</taxon>
    </lineage>
</organism>
<evidence type="ECO:0000313" key="3">
    <source>
        <dbReference type="Proteomes" id="UP000031843"/>
    </source>
</evidence>
<proteinExistence type="predicted"/>
<dbReference type="OrthoDB" id="8966525at2"/>
<dbReference type="KEGG" id="cbw:RR42_m0597"/>
<evidence type="ECO:0000313" key="2">
    <source>
        <dbReference type="EMBL" id="AJG18010.1"/>
    </source>
</evidence>
<reference evidence="2 3" key="1">
    <citation type="journal article" date="2015" name="Genome Announc.">
        <title>Complete Genome Sequence of Cupriavidus basilensis 4G11, Isolated from the Oak Ridge Field Research Center Site.</title>
        <authorList>
            <person name="Ray J."/>
            <person name="Waters R.J."/>
            <person name="Skerker J.M."/>
            <person name="Kuehl J.V."/>
            <person name="Price M.N."/>
            <person name="Huang J."/>
            <person name="Chakraborty R."/>
            <person name="Arkin A.P."/>
            <person name="Deutschbauer A."/>
        </authorList>
    </citation>
    <scope>NUCLEOTIDE SEQUENCE [LARGE SCALE GENOMIC DNA]</scope>
    <source>
        <strain evidence="2">4G11</strain>
    </source>
</reference>